<feature type="chain" id="PRO_5035211638" description="Porin" evidence="1">
    <location>
        <begin position="24"/>
        <end position="417"/>
    </location>
</feature>
<dbReference type="SUPFAM" id="SSF56935">
    <property type="entry name" value="Porins"/>
    <property type="match status" value="1"/>
</dbReference>
<reference evidence="2" key="1">
    <citation type="journal article" date="2014" name="Int. J. Syst. Evol. Microbiol.">
        <title>Complete genome sequence of Corynebacterium casei LMG S-19264T (=DSM 44701T), isolated from a smear-ripened cheese.</title>
        <authorList>
            <consortium name="US DOE Joint Genome Institute (JGI-PGF)"/>
            <person name="Walter F."/>
            <person name="Albersmeier A."/>
            <person name="Kalinowski J."/>
            <person name="Ruckert C."/>
        </authorList>
    </citation>
    <scope>NUCLEOTIDE SEQUENCE</scope>
    <source>
        <strain evidence="2">KCTC 23224</strain>
    </source>
</reference>
<dbReference type="Pfam" id="PF19577">
    <property type="entry name" value="DcaP"/>
    <property type="match status" value="1"/>
</dbReference>
<keyword evidence="3" id="KW-1185">Reference proteome</keyword>
<name>A0A8J3D106_9BACT</name>
<protein>
    <recommendedName>
        <fullName evidence="4">Porin</fullName>
    </recommendedName>
</protein>
<reference evidence="2" key="2">
    <citation type="submission" date="2020-09" db="EMBL/GenBank/DDBJ databases">
        <authorList>
            <person name="Sun Q."/>
            <person name="Kim S."/>
        </authorList>
    </citation>
    <scope>NUCLEOTIDE SEQUENCE</scope>
    <source>
        <strain evidence="2">KCTC 23224</strain>
    </source>
</reference>
<dbReference type="InterPro" id="IPR045748">
    <property type="entry name" value="DcaP"/>
</dbReference>
<keyword evidence="1" id="KW-0732">Signal</keyword>
<dbReference type="RefSeq" id="WP_189586541.1">
    <property type="nucleotide sequence ID" value="NZ_BMYF01000033.1"/>
</dbReference>
<dbReference type="AlphaFoldDB" id="A0A8J3D106"/>
<evidence type="ECO:0000256" key="1">
    <source>
        <dbReference type="SAM" id="SignalP"/>
    </source>
</evidence>
<accession>A0A8J3D106</accession>
<evidence type="ECO:0008006" key="4">
    <source>
        <dbReference type="Google" id="ProtNLM"/>
    </source>
</evidence>
<feature type="signal peptide" evidence="1">
    <location>
        <begin position="1"/>
        <end position="23"/>
    </location>
</feature>
<gene>
    <name evidence="2" type="ORF">GCM10008106_37020</name>
</gene>
<evidence type="ECO:0000313" key="2">
    <source>
        <dbReference type="EMBL" id="GHB53042.1"/>
    </source>
</evidence>
<evidence type="ECO:0000313" key="3">
    <source>
        <dbReference type="Proteomes" id="UP000642809"/>
    </source>
</evidence>
<organism evidence="2 3">
    <name type="scientific">Mongoliitalea lutea</name>
    <dbReference type="NCBI Taxonomy" id="849756"/>
    <lineage>
        <taxon>Bacteria</taxon>
        <taxon>Pseudomonadati</taxon>
        <taxon>Bacteroidota</taxon>
        <taxon>Cytophagia</taxon>
        <taxon>Cytophagales</taxon>
        <taxon>Cyclobacteriaceae</taxon>
        <taxon>Mongoliitalea</taxon>
    </lineage>
</organism>
<dbReference type="EMBL" id="BMYF01000033">
    <property type="protein sequence ID" value="GHB53042.1"/>
    <property type="molecule type" value="Genomic_DNA"/>
</dbReference>
<dbReference type="Proteomes" id="UP000642809">
    <property type="component" value="Unassembled WGS sequence"/>
</dbReference>
<proteinExistence type="predicted"/>
<sequence>MNYSFKHAFLLVICALSLFSAKAQNKNPIDIEFTGMFWLITTYNFQSSDPNWAEMLRPTRILDDQGRPFADNGSFGISVRPSRVGFNTRQSTSKGDLVTRFELDLVGGGSNVGETFFRVFNAYAEWNRWTFGKRNSVFMDGSVVPNTVEFFGPNGMVLLRNIQISYKLIDSPKNQVQIGIENPSASSDLGPFREDFTFREKLSDIVFTNKLPAFTFHYRRNFEKGHLQASWVSKYISWYDRGRTPDADFSGDAWGHGTNISGSINPTRNIRLLGSFVTGRGIQNFLNDGTADVGVRANPANLVTPVNGAPIPFYSVMAASEIRLTETLSSTVAFSRVVNDTFDSQLSTSFQSGSYLTVGLIHKPLPGISFGLEYQYANRQNANFVGAPDLELPAAQGNFFAINKIQANFVYRFSKTN</sequence>
<comment type="caution">
    <text evidence="2">The sequence shown here is derived from an EMBL/GenBank/DDBJ whole genome shotgun (WGS) entry which is preliminary data.</text>
</comment>